<dbReference type="PROSITE" id="PS51257">
    <property type="entry name" value="PROKAR_LIPOPROTEIN"/>
    <property type="match status" value="1"/>
</dbReference>
<dbReference type="AlphaFoldDB" id="A0A8H6HMP1"/>
<comment type="caution">
    <text evidence="1">The sequence shown here is derived from an EMBL/GenBank/DDBJ whole genome shotgun (WGS) entry which is preliminary data.</text>
</comment>
<organism evidence="1 2">
    <name type="scientific">Ephemerocybe angulata</name>
    <dbReference type="NCBI Taxonomy" id="980116"/>
    <lineage>
        <taxon>Eukaryota</taxon>
        <taxon>Fungi</taxon>
        <taxon>Dikarya</taxon>
        <taxon>Basidiomycota</taxon>
        <taxon>Agaricomycotina</taxon>
        <taxon>Agaricomycetes</taxon>
        <taxon>Agaricomycetidae</taxon>
        <taxon>Agaricales</taxon>
        <taxon>Agaricineae</taxon>
        <taxon>Psathyrellaceae</taxon>
        <taxon>Ephemerocybe</taxon>
    </lineage>
</organism>
<evidence type="ECO:0000313" key="2">
    <source>
        <dbReference type="Proteomes" id="UP000521943"/>
    </source>
</evidence>
<keyword evidence="2" id="KW-1185">Reference proteome</keyword>
<name>A0A8H6HMP1_9AGAR</name>
<gene>
    <name evidence="1" type="ORF">DFP72DRAFT_1049486</name>
</gene>
<dbReference type="EMBL" id="JACGCI010000070">
    <property type="protein sequence ID" value="KAF6748516.1"/>
    <property type="molecule type" value="Genomic_DNA"/>
</dbReference>
<sequence length="216" mass="24523">MAPMPRNQGRYRLYGTLTFQGVRLVNCGQLGTSCLPGVETLRQFDGKSWEKGRICVRNSPEYELIDDGSPYFRRNLTLIQMESSLSGRVSWIWDVGQEGPLRFGIGRLRSAYLNEQGLDYVALRLTWFTVLWHQAVATQGVPPNEVTEVHLRLRLGRFFLAGRNLSLDERGLSQQRLNQGESEVSTVREAQSKAREVNEPINLGSLEAQRGIKRTL</sequence>
<evidence type="ECO:0000313" key="1">
    <source>
        <dbReference type="EMBL" id="KAF6748516.1"/>
    </source>
</evidence>
<accession>A0A8H6HMP1</accession>
<proteinExistence type="predicted"/>
<dbReference type="Proteomes" id="UP000521943">
    <property type="component" value="Unassembled WGS sequence"/>
</dbReference>
<reference evidence="1 2" key="1">
    <citation type="submission" date="2020-07" db="EMBL/GenBank/DDBJ databases">
        <title>Comparative genomics of pyrophilous fungi reveals a link between fire events and developmental genes.</title>
        <authorList>
            <consortium name="DOE Joint Genome Institute"/>
            <person name="Steindorff A.S."/>
            <person name="Carver A."/>
            <person name="Calhoun S."/>
            <person name="Stillman K."/>
            <person name="Liu H."/>
            <person name="Lipzen A."/>
            <person name="Pangilinan J."/>
            <person name="Labutti K."/>
            <person name="Bruns T.D."/>
            <person name="Grigoriev I.V."/>
        </authorList>
    </citation>
    <scope>NUCLEOTIDE SEQUENCE [LARGE SCALE GENOMIC DNA]</scope>
    <source>
        <strain evidence="1 2">CBS 144469</strain>
    </source>
</reference>
<protein>
    <submittedName>
        <fullName evidence="1">Uncharacterized protein</fullName>
    </submittedName>
</protein>